<organism evidence="1 2">
    <name type="scientific">Boeremia exigua</name>
    <dbReference type="NCBI Taxonomy" id="749465"/>
    <lineage>
        <taxon>Eukaryota</taxon>
        <taxon>Fungi</taxon>
        <taxon>Dikarya</taxon>
        <taxon>Ascomycota</taxon>
        <taxon>Pezizomycotina</taxon>
        <taxon>Dothideomycetes</taxon>
        <taxon>Pleosporomycetidae</taxon>
        <taxon>Pleosporales</taxon>
        <taxon>Pleosporineae</taxon>
        <taxon>Didymellaceae</taxon>
        <taxon>Boeremia</taxon>
    </lineage>
</organism>
<protein>
    <submittedName>
        <fullName evidence="1">Uncharacterized protein</fullName>
    </submittedName>
</protein>
<gene>
    <name evidence="1" type="ORF">OPT61_g6481</name>
</gene>
<sequence length="667" mass="74527">MSCSSPVQTLDQTAFDADHIWSPFLQDVHMHDSAPATFAEKASLLSPAVAQTIKTGDQAQETSMLLRLSAEMLVILSEGNEGLALSRTFDATSDAQDDHTNIRCLHQEVPIDAVSEVNEPLFSREDINCEGAVLLKRLEASRGRAPLAQTTHLTPRSKMVINYSKWDALELSDDSDIEVHPNVDKKSFIRAKQAQIHQERDHRKHQIKTLKYERIINDGLTTRIDRLLTALKSHKDRLAEGANEDQLVFQAMMESMLDMKENAPPPPPEGVHEHIKDKPTYPQMMASMVDIVKKEIDASSSTDTRYDQFIAGLYKEKERVEDLQKQLLAKLAELEKEEKRHITSDDLKEGFSYSAVKKEDQKKATAKPSSSKTETVELLNAPKRPEATRTDTVDSGADADIEEGTAVDDDSVEASPLAKKFASIKAGDWYACLQFLMQHSEILKESETDGLLVEAFNAELDGKPKHARQCVHQGLLLQYCRQLGGRQGVELFFKRIQSKDHQASKMFNDDVDQTYHRIKIRAAEILKERAENPEGEGVEQIQLHAVDPGTTINIQVPPEKSTAEDPREREIEIMARGIFETFPPGLQRALETGKLDEINKVLAKMSVDEAEAVVEKLGEGGMLSVEQGVIDATTEEGQRTFEEIERSRRMPGDKVEATTDPDTGDPA</sequence>
<keyword evidence="2" id="KW-1185">Reference proteome</keyword>
<accession>A0ACC2I6H2</accession>
<proteinExistence type="predicted"/>
<evidence type="ECO:0000313" key="1">
    <source>
        <dbReference type="EMBL" id="KAJ8110754.1"/>
    </source>
</evidence>
<evidence type="ECO:0000313" key="2">
    <source>
        <dbReference type="Proteomes" id="UP001153331"/>
    </source>
</evidence>
<dbReference type="EMBL" id="JAPHNI010000469">
    <property type="protein sequence ID" value="KAJ8110754.1"/>
    <property type="molecule type" value="Genomic_DNA"/>
</dbReference>
<reference evidence="1" key="1">
    <citation type="submission" date="2022-11" db="EMBL/GenBank/DDBJ databases">
        <title>Genome Sequence of Boeremia exigua.</title>
        <authorList>
            <person name="Buettner E."/>
        </authorList>
    </citation>
    <scope>NUCLEOTIDE SEQUENCE</scope>
    <source>
        <strain evidence="1">CU02</strain>
    </source>
</reference>
<dbReference type="Proteomes" id="UP001153331">
    <property type="component" value="Unassembled WGS sequence"/>
</dbReference>
<name>A0ACC2I6H2_9PLEO</name>
<comment type="caution">
    <text evidence="1">The sequence shown here is derived from an EMBL/GenBank/DDBJ whole genome shotgun (WGS) entry which is preliminary data.</text>
</comment>